<evidence type="ECO:0000256" key="8">
    <source>
        <dbReference type="ARBA" id="ARBA00022840"/>
    </source>
</evidence>
<dbReference type="GO" id="GO:0016787">
    <property type="term" value="F:hydrolase activity"/>
    <property type="evidence" value="ECO:0007669"/>
    <property type="project" value="UniProtKB-KW"/>
</dbReference>
<dbReference type="InterPro" id="IPR047187">
    <property type="entry name" value="SF1_C_Upf1"/>
</dbReference>
<dbReference type="GO" id="GO:0036464">
    <property type="term" value="C:cytoplasmic ribonucleoprotein granule"/>
    <property type="evidence" value="ECO:0007669"/>
    <property type="project" value="UniProtKB-SubCell"/>
</dbReference>
<feature type="region of interest" description="Disordered" evidence="13">
    <location>
        <begin position="365"/>
        <end position="396"/>
    </location>
</feature>
<reference evidence="15" key="1">
    <citation type="submission" date="2020-06" db="EMBL/GenBank/DDBJ databases">
        <authorList>
            <consortium name="Plant Systems Biology data submission"/>
        </authorList>
    </citation>
    <scope>NUCLEOTIDE SEQUENCE</scope>
    <source>
        <strain evidence="15">D6</strain>
    </source>
</reference>
<dbReference type="Gene3D" id="3.40.50.300">
    <property type="entry name" value="P-loop containing nucleotide triphosphate hydrolases"/>
    <property type="match status" value="2"/>
</dbReference>
<keyword evidence="16" id="KW-1185">Reference proteome</keyword>
<comment type="caution">
    <text evidence="15">The sequence shown here is derived from an EMBL/GenBank/DDBJ whole genome shotgun (WGS) entry which is preliminary data.</text>
</comment>
<dbReference type="InterPro" id="IPR027417">
    <property type="entry name" value="P-loop_NTPase"/>
</dbReference>
<dbReference type="GO" id="GO:0003723">
    <property type="term" value="F:RNA binding"/>
    <property type="evidence" value="ECO:0007669"/>
    <property type="project" value="UniProtKB-KW"/>
</dbReference>
<evidence type="ECO:0000256" key="11">
    <source>
        <dbReference type="ARBA" id="ARBA00047984"/>
    </source>
</evidence>
<evidence type="ECO:0000256" key="13">
    <source>
        <dbReference type="SAM" id="MobiDB-lite"/>
    </source>
</evidence>
<keyword evidence="10" id="KW-0943">RNA-mediated gene silencing</keyword>
<dbReference type="InterPro" id="IPR014001">
    <property type="entry name" value="Helicase_ATP-bd"/>
</dbReference>
<evidence type="ECO:0000256" key="9">
    <source>
        <dbReference type="ARBA" id="ARBA00022884"/>
    </source>
</evidence>
<evidence type="ECO:0000256" key="10">
    <source>
        <dbReference type="ARBA" id="ARBA00023158"/>
    </source>
</evidence>
<dbReference type="AlphaFoldDB" id="A0A9N8DVM5"/>
<evidence type="ECO:0000256" key="1">
    <source>
        <dbReference type="ARBA" id="ARBA00004331"/>
    </source>
</evidence>
<dbReference type="CDD" id="cd18808">
    <property type="entry name" value="SF1_C_Upf1"/>
    <property type="match status" value="1"/>
</dbReference>
<organism evidence="15 16">
    <name type="scientific">Seminavis robusta</name>
    <dbReference type="NCBI Taxonomy" id="568900"/>
    <lineage>
        <taxon>Eukaryota</taxon>
        <taxon>Sar</taxon>
        <taxon>Stramenopiles</taxon>
        <taxon>Ochrophyta</taxon>
        <taxon>Bacillariophyta</taxon>
        <taxon>Bacillariophyceae</taxon>
        <taxon>Bacillariophycidae</taxon>
        <taxon>Naviculales</taxon>
        <taxon>Naviculaceae</taxon>
        <taxon>Seminavis</taxon>
    </lineage>
</organism>
<comment type="catalytic activity">
    <reaction evidence="12">
        <text>ATP + H2O = ADP + phosphate + H(+)</text>
        <dbReference type="Rhea" id="RHEA:13065"/>
        <dbReference type="ChEBI" id="CHEBI:15377"/>
        <dbReference type="ChEBI" id="CHEBI:15378"/>
        <dbReference type="ChEBI" id="CHEBI:30616"/>
        <dbReference type="ChEBI" id="CHEBI:43474"/>
        <dbReference type="ChEBI" id="CHEBI:456216"/>
        <dbReference type="EC" id="3.6.4.12"/>
    </reaction>
    <physiologicalReaction direction="left-to-right" evidence="12">
        <dbReference type="Rhea" id="RHEA:13066"/>
    </physiologicalReaction>
</comment>
<dbReference type="FunFam" id="3.40.50.300:FF:000608">
    <property type="entry name" value="Mov10 RISC complex RNA helicase"/>
    <property type="match status" value="1"/>
</dbReference>
<name>A0A9N8DVM5_9STRA</name>
<dbReference type="EC" id="3.6.4.13" evidence="3"/>
<dbReference type="SMART" id="SM00487">
    <property type="entry name" value="DEXDc"/>
    <property type="match status" value="1"/>
</dbReference>
<keyword evidence="4" id="KW-0963">Cytoplasm</keyword>
<evidence type="ECO:0000256" key="12">
    <source>
        <dbReference type="ARBA" id="ARBA00048432"/>
    </source>
</evidence>
<dbReference type="GO" id="GO:0031047">
    <property type="term" value="P:regulatory ncRNA-mediated gene silencing"/>
    <property type="evidence" value="ECO:0007669"/>
    <property type="project" value="UniProtKB-KW"/>
</dbReference>
<dbReference type="InterPro" id="IPR049080">
    <property type="entry name" value="MOV-10-like_beta-barrel"/>
</dbReference>
<dbReference type="InterPro" id="IPR041679">
    <property type="entry name" value="DNA2/NAM7-like_C"/>
</dbReference>
<feature type="compositionally biased region" description="Basic and acidic residues" evidence="13">
    <location>
        <begin position="374"/>
        <end position="396"/>
    </location>
</feature>
<proteinExistence type="inferred from homology"/>
<comment type="catalytic activity">
    <reaction evidence="11">
        <text>ATP + H2O = ADP + phosphate + H(+)</text>
        <dbReference type="Rhea" id="RHEA:13065"/>
        <dbReference type="ChEBI" id="CHEBI:15377"/>
        <dbReference type="ChEBI" id="CHEBI:15378"/>
        <dbReference type="ChEBI" id="CHEBI:30616"/>
        <dbReference type="ChEBI" id="CHEBI:43474"/>
        <dbReference type="ChEBI" id="CHEBI:456216"/>
        <dbReference type="EC" id="3.6.4.13"/>
    </reaction>
</comment>
<dbReference type="InterPro" id="IPR026122">
    <property type="entry name" value="MOV-10/SDE3_DEXXQ/H-box"/>
</dbReference>
<keyword evidence="5" id="KW-0547">Nucleotide-binding</keyword>
<evidence type="ECO:0000256" key="3">
    <source>
        <dbReference type="ARBA" id="ARBA00012552"/>
    </source>
</evidence>
<keyword evidence="6" id="KW-0378">Hydrolase</keyword>
<dbReference type="CDD" id="cd18038">
    <property type="entry name" value="DEXXQc_Helz-like"/>
    <property type="match status" value="1"/>
</dbReference>
<dbReference type="GO" id="GO:0032574">
    <property type="term" value="F:5'-3' RNA helicase activity"/>
    <property type="evidence" value="ECO:0007669"/>
    <property type="project" value="InterPro"/>
</dbReference>
<keyword evidence="7 15" id="KW-0347">Helicase</keyword>
<dbReference type="Pfam" id="PF13087">
    <property type="entry name" value="AAA_12"/>
    <property type="match status" value="1"/>
</dbReference>
<evidence type="ECO:0000313" key="15">
    <source>
        <dbReference type="EMBL" id="CAB9509556.1"/>
    </source>
</evidence>
<evidence type="ECO:0000256" key="6">
    <source>
        <dbReference type="ARBA" id="ARBA00022801"/>
    </source>
</evidence>
<feature type="domain" description="Helicase ATP-binding" evidence="14">
    <location>
        <begin position="617"/>
        <end position="785"/>
    </location>
</feature>
<evidence type="ECO:0000256" key="5">
    <source>
        <dbReference type="ARBA" id="ARBA00022741"/>
    </source>
</evidence>
<dbReference type="PANTHER" id="PTHR45418:SF1">
    <property type="entry name" value="CANCER_TESTIS ANTIGEN 55"/>
    <property type="match status" value="1"/>
</dbReference>
<dbReference type="Pfam" id="PF21634">
    <property type="entry name" value="MOV-10_beta-barrel"/>
    <property type="match status" value="1"/>
</dbReference>
<dbReference type="OrthoDB" id="6513042at2759"/>
<dbReference type="InterPro" id="IPR003593">
    <property type="entry name" value="AAA+_ATPase"/>
</dbReference>
<keyword evidence="9" id="KW-0694">RNA-binding</keyword>
<dbReference type="SMART" id="SM00382">
    <property type="entry name" value="AAA"/>
    <property type="match status" value="1"/>
</dbReference>
<gene>
    <name evidence="15" type="ORF">SEMRO_394_G133900.1</name>
</gene>
<dbReference type="PANTHER" id="PTHR45418">
    <property type="entry name" value="CANCER/TESTIS ANTIGEN 55"/>
    <property type="match status" value="1"/>
</dbReference>
<evidence type="ECO:0000256" key="7">
    <source>
        <dbReference type="ARBA" id="ARBA00022806"/>
    </source>
</evidence>
<dbReference type="InterPro" id="IPR041677">
    <property type="entry name" value="DNA2/NAM7_AAA_11"/>
</dbReference>
<dbReference type="EMBL" id="CAICTM010000393">
    <property type="protein sequence ID" value="CAB9509556.1"/>
    <property type="molecule type" value="Genomic_DNA"/>
</dbReference>
<dbReference type="Pfam" id="PF13086">
    <property type="entry name" value="AAA_11"/>
    <property type="match status" value="2"/>
</dbReference>
<comment type="similarity">
    <text evidence="2">Belongs to the DNA2/NAM7 helicase family. SDE3 subfamily.</text>
</comment>
<protein>
    <recommendedName>
        <fullName evidence="3">RNA helicase</fullName>
        <ecNumber evidence="3">3.6.4.13</ecNumber>
    </recommendedName>
</protein>
<accession>A0A9N8DVM5</accession>
<dbReference type="Proteomes" id="UP001153069">
    <property type="component" value="Unassembled WGS sequence"/>
</dbReference>
<evidence type="ECO:0000256" key="4">
    <source>
        <dbReference type="ARBA" id="ARBA00022490"/>
    </source>
</evidence>
<comment type="subcellular location">
    <subcellularLocation>
        <location evidence="1">Cytoplasm</location>
        <location evidence="1">Cytoplasmic ribonucleoprotein granule</location>
    </subcellularLocation>
</comment>
<dbReference type="SUPFAM" id="SSF52540">
    <property type="entry name" value="P-loop containing nucleoside triphosphate hydrolases"/>
    <property type="match status" value="1"/>
</dbReference>
<evidence type="ECO:0000256" key="2">
    <source>
        <dbReference type="ARBA" id="ARBA00005601"/>
    </source>
</evidence>
<evidence type="ECO:0000259" key="14">
    <source>
        <dbReference type="PROSITE" id="PS51192"/>
    </source>
</evidence>
<dbReference type="PROSITE" id="PS51192">
    <property type="entry name" value="HELICASE_ATP_BIND_1"/>
    <property type="match status" value="1"/>
</dbReference>
<evidence type="ECO:0000313" key="16">
    <source>
        <dbReference type="Proteomes" id="UP001153069"/>
    </source>
</evidence>
<keyword evidence="8" id="KW-0067">ATP-binding</keyword>
<dbReference type="GO" id="GO:0003678">
    <property type="term" value="F:DNA helicase activity"/>
    <property type="evidence" value="ECO:0007669"/>
    <property type="project" value="UniProtKB-EC"/>
</dbReference>
<dbReference type="GO" id="GO:0005524">
    <property type="term" value="F:ATP binding"/>
    <property type="evidence" value="ECO:0007669"/>
    <property type="project" value="UniProtKB-KW"/>
</dbReference>
<sequence>MTTEPGSSGRSGFAIAISISDGAEVSLEGLRQHLREALSTESREIQDIPLAKGSDDTACIHGTIVLHREVEEEQAQDYVQRLHQSTYQDKLMEAQLISVSEEEEGEEEEEEEAEEYDGKQILKQSRQVSVRFFDWLHSQDFGDNEAVDLRAIERDAVHHLFVAFAQKHLPSLAELQQIRLEALVMTALRNQSLLRTKKYGGGVIMCSFAMADKVTFAPLQERKSAREKALDMRRESMTNKGGVIVEEEFTTIPEGPVLPIHQDVTVSITMEQSTERPIELKQVTLGGSHKKLFQVVTQTPIVLTSDSKTTFQLSCRAKSSGALRANVTFLFENHDGKQFAVLRSVLLRSGDSKMYELLKPTTPYVKKNKKQKKRQSEDLHTEKEKVLDPPRTRDGGHFSYKGLKSFKVPVDVRELVEKNEIESALVPPTYATTSYASSAKELKKTYSTFWQSLLWTSELQAYEDIKLFDIEKAKLEKQGGLFKLYVSGLAEGRPSVLRGDVVLCSWNRKLYRGRVVAVELLDVLMEFHKSFHRSFNVSVDRVDLVRFTFGRTAFRTSHTGALFAPQRMGPDMLMPQLSHAHWIRSNQERRDHRYCPDSFRWTKPLNEKQKQAVQQIVKGSLRPMPSIIFGPPGTGKTTTMVETVYQLANLHTYDRTRQNGKLKILLVAPSNDATDLLVEKLSPFFPPSELIRVLAYTRSIDQVPTVVRPYCHEGSVTDVQIVVTTLSMAARLWCTGNDMKRGHFDVLCVDEAGHATEPEVIAVAATIMNWRGKNPGQLVLAGDPMQLGPVVSSQVCEKFGMQQSFMERLVKTSPAYALNEKDEYPQDLVTLLVSNYRSHPDILKLPNEMFYRNQLIPCGDRLSTHSMVKWEYLAKKGFPVMFHAIDGENMREGNSPSWFNPQEAEQVVEYVKKLVKESKPPIREEDIGIITPYARQVQKIRLALQQSKVGDVKVGSVETFQGQERRVIIISTVRSEQDLLLHDLKYNLGFVSNEKRFNVAVTRAKALLVVIGNPRVLQTDEEHWLPLLRFCRDNGSWMGDEWDEDATDSDEDGFDVVTNSDAEEPTGAEWEVVPDNEACGYINREE</sequence>